<evidence type="ECO:0000256" key="7">
    <source>
        <dbReference type="ARBA" id="ARBA00023136"/>
    </source>
</evidence>
<dbReference type="InterPro" id="IPR023997">
    <property type="entry name" value="TonB-dep_OMP_SusC/RagA_CS"/>
</dbReference>
<feature type="domain" description="TonB-dependent receptor-like beta-barrel" evidence="14">
    <location>
        <begin position="438"/>
        <end position="1028"/>
    </location>
</feature>
<gene>
    <name evidence="16" type="ORF">F0L74_01515</name>
</gene>
<evidence type="ECO:0000313" key="16">
    <source>
        <dbReference type="EMBL" id="KAA2244679.1"/>
    </source>
</evidence>
<dbReference type="Gene3D" id="2.40.170.20">
    <property type="entry name" value="TonB-dependent receptor, beta-barrel domain"/>
    <property type="match status" value="1"/>
</dbReference>
<evidence type="ECO:0000256" key="4">
    <source>
        <dbReference type="ARBA" id="ARBA00022692"/>
    </source>
</evidence>
<evidence type="ECO:0000256" key="8">
    <source>
        <dbReference type="ARBA" id="ARBA00023170"/>
    </source>
</evidence>
<dbReference type="GO" id="GO:0009279">
    <property type="term" value="C:cell outer membrane"/>
    <property type="evidence" value="ECO:0007669"/>
    <property type="project" value="UniProtKB-SubCell"/>
</dbReference>
<keyword evidence="3 10" id="KW-1134">Transmembrane beta strand</keyword>
<organism evidence="16 17">
    <name type="scientific">Chitinophaga agrisoli</name>
    <dbReference type="NCBI Taxonomy" id="2607653"/>
    <lineage>
        <taxon>Bacteria</taxon>
        <taxon>Pseudomonadati</taxon>
        <taxon>Bacteroidota</taxon>
        <taxon>Chitinophagia</taxon>
        <taxon>Chitinophagales</taxon>
        <taxon>Chitinophagaceae</taxon>
        <taxon>Chitinophaga</taxon>
    </lineage>
</organism>
<dbReference type="NCBIfam" id="TIGR04056">
    <property type="entry name" value="OMP_RagA_SusC"/>
    <property type="match status" value="1"/>
</dbReference>
<dbReference type="AlphaFoldDB" id="A0A5B2W342"/>
<evidence type="ECO:0000259" key="15">
    <source>
        <dbReference type="Pfam" id="PF07715"/>
    </source>
</evidence>
<evidence type="ECO:0000256" key="11">
    <source>
        <dbReference type="RuleBase" id="RU003357"/>
    </source>
</evidence>
<feature type="compositionally biased region" description="Polar residues" evidence="12">
    <location>
        <begin position="192"/>
        <end position="201"/>
    </location>
</feature>
<keyword evidence="6 11" id="KW-0798">TonB box</keyword>
<dbReference type="InterPro" id="IPR023996">
    <property type="entry name" value="TonB-dep_OMP_SusC/RagA"/>
</dbReference>
<dbReference type="GO" id="GO:0015344">
    <property type="term" value="F:siderophore uptake transmembrane transporter activity"/>
    <property type="evidence" value="ECO:0007669"/>
    <property type="project" value="TreeGrafter"/>
</dbReference>
<evidence type="ECO:0000256" key="6">
    <source>
        <dbReference type="ARBA" id="ARBA00023077"/>
    </source>
</evidence>
<feature type="domain" description="TonB-dependent receptor plug" evidence="15">
    <location>
        <begin position="115"/>
        <end position="246"/>
    </location>
</feature>
<keyword evidence="8" id="KW-0675">Receptor</keyword>
<dbReference type="InterPro" id="IPR037066">
    <property type="entry name" value="Plug_dom_sf"/>
</dbReference>
<keyword evidence="9 10" id="KW-0998">Cell outer membrane</keyword>
<dbReference type="Gene3D" id="2.60.40.1120">
    <property type="entry name" value="Carboxypeptidase-like, regulatory domain"/>
    <property type="match status" value="1"/>
</dbReference>
<protein>
    <submittedName>
        <fullName evidence="16">SusC/RagA family TonB-linked outer membrane protein</fullName>
    </submittedName>
</protein>
<dbReference type="PANTHER" id="PTHR30069">
    <property type="entry name" value="TONB-DEPENDENT OUTER MEMBRANE RECEPTOR"/>
    <property type="match status" value="1"/>
</dbReference>
<feature type="signal peptide" evidence="13">
    <location>
        <begin position="1"/>
        <end position="20"/>
    </location>
</feature>
<dbReference type="InterPro" id="IPR036942">
    <property type="entry name" value="Beta-barrel_TonB_sf"/>
</dbReference>
<evidence type="ECO:0000256" key="9">
    <source>
        <dbReference type="ARBA" id="ARBA00023237"/>
    </source>
</evidence>
<keyword evidence="7 10" id="KW-0472">Membrane</keyword>
<comment type="similarity">
    <text evidence="10 11">Belongs to the TonB-dependent receptor family.</text>
</comment>
<dbReference type="RefSeq" id="WP_149836076.1">
    <property type="nucleotide sequence ID" value="NZ_VUOC01000001.1"/>
</dbReference>
<dbReference type="SUPFAM" id="SSF56935">
    <property type="entry name" value="Porins"/>
    <property type="match status" value="1"/>
</dbReference>
<dbReference type="SUPFAM" id="SSF49464">
    <property type="entry name" value="Carboxypeptidase regulatory domain-like"/>
    <property type="match status" value="1"/>
</dbReference>
<evidence type="ECO:0000256" key="12">
    <source>
        <dbReference type="SAM" id="MobiDB-lite"/>
    </source>
</evidence>
<dbReference type="PROSITE" id="PS52016">
    <property type="entry name" value="TONB_DEPENDENT_REC_3"/>
    <property type="match status" value="1"/>
</dbReference>
<evidence type="ECO:0000256" key="1">
    <source>
        <dbReference type="ARBA" id="ARBA00004571"/>
    </source>
</evidence>
<feature type="region of interest" description="Disordered" evidence="12">
    <location>
        <begin position="192"/>
        <end position="216"/>
    </location>
</feature>
<keyword evidence="17" id="KW-1185">Reference proteome</keyword>
<feature type="chain" id="PRO_5022796632" evidence="13">
    <location>
        <begin position="21"/>
        <end position="1077"/>
    </location>
</feature>
<keyword evidence="5 13" id="KW-0732">Signal</keyword>
<dbReference type="PANTHER" id="PTHR30069:SF29">
    <property type="entry name" value="HEMOGLOBIN AND HEMOGLOBIN-HAPTOGLOBIN-BINDING PROTEIN 1-RELATED"/>
    <property type="match status" value="1"/>
</dbReference>
<evidence type="ECO:0000256" key="5">
    <source>
        <dbReference type="ARBA" id="ARBA00022729"/>
    </source>
</evidence>
<comment type="subcellular location">
    <subcellularLocation>
        <location evidence="1 10">Cell outer membrane</location>
        <topology evidence="1 10">Multi-pass membrane protein</topology>
    </subcellularLocation>
</comment>
<dbReference type="GO" id="GO:0044718">
    <property type="term" value="P:siderophore transmembrane transport"/>
    <property type="evidence" value="ECO:0007669"/>
    <property type="project" value="TreeGrafter"/>
</dbReference>
<dbReference type="InterPro" id="IPR039426">
    <property type="entry name" value="TonB-dep_rcpt-like"/>
</dbReference>
<name>A0A5B2W342_9BACT</name>
<dbReference type="Pfam" id="PF13715">
    <property type="entry name" value="CarbopepD_reg_2"/>
    <property type="match status" value="1"/>
</dbReference>
<dbReference type="Pfam" id="PF07715">
    <property type="entry name" value="Plug"/>
    <property type="match status" value="1"/>
</dbReference>
<evidence type="ECO:0000256" key="10">
    <source>
        <dbReference type="PROSITE-ProRule" id="PRU01360"/>
    </source>
</evidence>
<keyword evidence="2 10" id="KW-0813">Transport</keyword>
<evidence type="ECO:0000256" key="13">
    <source>
        <dbReference type="SAM" id="SignalP"/>
    </source>
</evidence>
<dbReference type="Pfam" id="PF00593">
    <property type="entry name" value="TonB_dep_Rec_b-barrel"/>
    <property type="match status" value="1"/>
</dbReference>
<dbReference type="Proteomes" id="UP000324611">
    <property type="component" value="Unassembled WGS sequence"/>
</dbReference>
<evidence type="ECO:0000256" key="3">
    <source>
        <dbReference type="ARBA" id="ARBA00022452"/>
    </source>
</evidence>
<dbReference type="NCBIfam" id="TIGR04057">
    <property type="entry name" value="SusC_RagA_signa"/>
    <property type="match status" value="1"/>
</dbReference>
<dbReference type="InterPro" id="IPR008969">
    <property type="entry name" value="CarboxyPept-like_regulatory"/>
</dbReference>
<dbReference type="InterPro" id="IPR012910">
    <property type="entry name" value="Plug_dom"/>
</dbReference>
<reference evidence="16 17" key="1">
    <citation type="submission" date="2019-09" db="EMBL/GenBank/DDBJ databases">
        <title>Chitinophaga ginsengihumi sp. nov., isolated from soil of ginseng rhizosphere.</title>
        <authorList>
            <person name="Lee J."/>
        </authorList>
    </citation>
    <scope>NUCLEOTIDE SEQUENCE [LARGE SCALE GENOMIC DNA]</scope>
    <source>
        <strain evidence="16 17">BN140078</strain>
    </source>
</reference>
<proteinExistence type="inferred from homology"/>
<reference evidence="16 17" key="2">
    <citation type="submission" date="2019-09" db="EMBL/GenBank/DDBJ databases">
        <authorList>
            <person name="Jin C."/>
        </authorList>
    </citation>
    <scope>NUCLEOTIDE SEQUENCE [LARGE SCALE GENOMIC DNA]</scope>
    <source>
        <strain evidence="16 17">BN140078</strain>
    </source>
</reference>
<dbReference type="EMBL" id="VUOC01000001">
    <property type="protein sequence ID" value="KAA2244679.1"/>
    <property type="molecule type" value="Genomic_DNA"/>
</dbReference>
<keyword evidence="4 10" id="KW-0812">Transmembrane</keyword>
<dbReference type="Gene3D" id="2.170.130.10">
    <property type="entry name" value="TonB-dependent receptor, plug domain"/>
    <property type="match status" value="1"/>
</dbReference>
<evidence type="ECO:0000259" key="14">
    <source>
        <dbReference type="Pfam" id="PF00593"/>
    </source>
</evidence>
<dbReference type="InterPro" id="IPR000531">
    <property type="entry name" value="Beta-barrel_TonB"/>
</dbReference>
<evidence type="ECO:0000313" key="17">
    <source>
        <dbReference type="Proteomes" id="UP000324611"/>
    </source>
</evidence>
<evidence type="ECO:0000256" key="2">
    <source>
        <dbReference type="ARBA" id="ARBA00022448"/>
    </source>
</evidence>
<sequence length="1077" mass="117096">MRKSLFLLLSVLFLVGQAFAQSRTIKGKVTSADDGQPVIGAAVIVKGTTTGVTTSPDGSYSIQVPEGATLVFRSVGMKEQQMAVKGSNNIDIVLQQDVTSLTETVVTANAIRRDKRSLGYAAPTVNAEEIGQAHSTSALNALSGKVAGVNITSTANAPGSSSRIVLRGGSSISGNNQALLVIDGVPVDNTSITGNNDSRTGGTDARSSVDFGNRGNDINPDDIASMSILKGPAAAALYGSRASNGAIIITTKSGKKGAKKNEVTVSTTGTFSNVLKLPDYQNDYGQGGGMQPDFRENFSWGPKFDGQTKPWGQEINGVRQEKPYVAQKDNVKNFFDLGKAIDNNVALSGGGEKTAYYLALSSLNSDGVMPGNSDKYNRYGVRFNGSADLSNKFYTSVSINYNKIKSNMIQGGQGPGSVFDNVIQTPRDIPVDKIGDLNNPYNSYGGIRNAAGQEVYGYYGAYTASPYYLLQNYRNENDVDRVFGNFTIGYKPLPWLNITERLGADVYADRRRLKYPKYNLLPIDEAYYNSGGDLQTHSEVGQYEEDNYNLSEITHDLMITAKKDFSKDFSASLMVGNNIRQRTFTTSEVSTNRSAGLVVPGWYNLDNSNGPVYTFDEYTSRRLIGLYGQLSLAYRNMLFLDATARNDWSSTLPVNNRSFFYPSVSGSWVFTELLNGTSFSRILNYGKLRASWAQVGNDANPYLLNTYFVKTDITSGFGSTTFPFNGVPGLTQDSRIGNPNLKPEITTAYEVGTELNFLDNRISVDFSYYRNKSKDQILSIPISEVTGFRSKVINAGAVENKGIELGLRGTPIRTTYGLTVELYGTYTKNTNKVLDLNIEGVSQVSLGGLSGMAIVAAEGRPYGTFYAQDLQRDDQGHVIVSKNNGAPLLTPGSVYLGSYNPKYQASWGTNITYKGFSLNVLFDTKQGGKFFSRTKDITEFNGTAATTAVGGRDPRVWANSVYDDGTGKLVPNTDVKYDPYFYYTEVIPSGQNVIDASYVKLRQASLTYRLPKSLLNRTPFGDLSVGVFGNNLFIWTPKENGFADPEINSAGAGNLQGFDFTAQPSLRNFGVNVRASF</sequence>
<accession>A0A5B2W342</accession>
<comment type="caution">
    <text evidence="16">The sequence shown here is derived from an EMBL/GenBank/DDBJ whole genome shotgun (WGS) entry which is preliminary data.</text>
</comment>